<keyword evidence="1" id="KW-0175">Coiled coil</keyword>
<dbReference type="EMBL" id="MZNU01000076">
    <property type="protein sequence ID" value="OWP05228.1"/>
    <property type="molecule type" value="Genomic_DNA"/>
</dbReference>
<gene>
    <name evidence="4" type="ORF">B2J93_7970</name>
</gene>
<dbReference type="InterPro" id="IPR025676">
    <property type="entry name" value="Clr5_dom"/>
</dbReference>
<evidence type="ECO:0000256" key="1">
    <source>
        <dbReference type="SAM" id="Coils"/>
    </source>
</evidence>
<dbReference type="OrthoDB" id="823504at2759"/>
<feature type="region of interest" description="Disordered" evidence="2">
    <location>
        <begin position="359"/>
        <end position="395"/>
    </location>
</feature>
<evidence type="ECO:0000313" key="5">
    <source>
        <dbReference type="Proteomes" id="UP000242519"/>
    </source>
</evidence>
<feature type="region of interest" description="Disordered" evidence="2">
    <location>
        <begin position="78"/>
        <end position="97"/>
    </location>
</feature>
<evidence type="ECO:0000259" key="3">
    <source>
        <dbReference type="Pfam" id="PF14420"/>
    </source>
</evidence>
<evidence type="ECO:0000313" key="4">
    <source>
        <dbReference type="EMBL" id="OWP05228.1"/>
    </source>
</evidence>
<reference evidence="4" key="1">
    <citation type="submission" date="2017-04" db="EMBL/GenBank/DDBJ databases">
        <title>Draft genome sequence of Marssonina coronaria NL1: causal agent of apple blotch.</title>
        <authorList>
            <person name="Cheng Q."/>
        </authorList>
    </citation>
    <scope>NUCLEOTIDE SEQUENCE [LARGE SCALE GENOMIC DNA]</scope>
    <source>
        <strain evidence="4">NL1</strain>
    </source>
</reference>
<dbReference type="STRING" id="503106.A0A218ZB34"/>
<name>A0A218ZB34_9HELO</name>
<feature type="compositionally biased region" description="Pro residues" evidence="2">
    <location>
        <begin position="379"/>
        <end position="395"/>
    </location>
</feature>
<accession>A0A218ZB34</accession>
<protein>
    <recommendedName>
        <fullName evidence="3">Clr5 domain-containing protein</fullName>
    </recommendedName>
</protein>
<proteinExistence type="predicted"/>
<feature type="coiled-coil region" evidence="1">
    <location>
        <begin position="542"/>
        <end position="569"/>
    </location>
</feature>
<sequence length="597" mass="67760">MPKDWRSYRAETERLYAKEKRPLEEARHVFREKCGSSASMRAYQMRIDDWGLKTDQTYRASHHSRSWSSGVISAGKISPRLTSSAGTGRTGGGLSTSPEIDEAEQLSRLKQGPFEVLSAFELLQSRWHPGPESTLLCFQHPDYQKWSKRSNPDHGPILFKLIEALVPPNEQLELNKSFLKTDLTHHSDPNYPYNAWRYAWRTVLRCENLIGQPDDDEDGEISYCTEDWDHAKETLREYEVISQVAGETFLDSALVVVAERRLTACSENQHRWNRRKYLNMLKDFRYMNVDVDPSFYKNSLRIIELEKEESCEESKQKWSDLADEFRQKYLRLINCGVQIERGISKPTLLYHNDSGGAADPATAHYPSPSTTNHERNSEPPDPLSPEPALPSTPIPIPGVGAGTPTVFNTLVAKWKTLDSFTEYAHSLLAADGSSISLFLPAPSCCNIFMQISALLPATEQFALTSALLLAISSLPPTVSSPSAWFLHWWRSVSSSPSWPVFLARLDIPRTTAHLETLMGPLAAKLFLDAAVLLVGEVLMLQIKDLLGKARKTRDESEEARKRCKSWEGDYMDILRELYAREVRVDQTWTVYLMNVIC</sequence>
<feature type="domain" description="Clr5" evidence="3">
    <location>
        <begin position="1"/>
        <end position="53"/>
    </location>
</feature>
<dbReference type="Proteomes" id="UP000242519">
    <property type="component" value="Unassembled WGS sequence"/>
</dbReference>
<dbReference type="AlphaFoldDB" id="A0A218ZB34"/>
<keyword evidence="5" id="KW-1185">Reference proteome</keyword>
<dbReference type="InParanoid" id="A0A218ZB34"/>
<evidence type="ECO:0000256" key="2">
    <source>
        <dbReference type="SAM" id="MobiDB-lite"/>
    </source>
</evidence>
<organism evidence="4 5">
    <name type="scientific">Diplocarpon coronariae</name>
    <dbReference type="NCBI Taxonomy" id="2795749"/>
    <lineage>
        <taxon>Eukaryota</taxon>
        <taxon>Fungi</taxon>
        <taxon>Dikarya</taxon>
        <taxon>Ascomycota</taxon>
        <taxon>Pezizomycotina</taxon>
        <taxon>Leotiomycetes</taxon>
        <taxon>Helotiales</taxon>
        <taxon>Drepanopezizaceae</taxon>
        <taxon>Diplocarpon</taxon>
    </lineage>
</organism>
<comment type="caution">
    <text evidence="4">The sequence shown here is derived from an EMBL/GenBank/DDBJ whole genome shotgun (WGS) entry which is preliminary data.</text>
</comment>
<dbReference type="Pfam" id="PF14420">
    <property type="entry name" value="Clr5"/>
    <property type="match status" value="1"/>
</dbReference>